<comment type="caution">
    <text evidence="2">The sequence shown here is derived from an EMBL/GenBank/DDBJ whole genome shotgun (WGS) entry which is preliminary data.</text>
</comment>
<dbReference type="InterPro" id="IPR013087">
    <property type="entry name" value="Znf_C2H2_type"/>
</dbReference>
<evidence type="ECO:0000313" key="3">
    <source>
        <dbReference type="Proteomes" id="UP001292079"/>
    </source>
</evidence>
<dbReference type="Gene3D" id="3.30.160.60">
    <property type="entry name" value="Classic Zinc Finger"/>
    <property type="match status" value="1"/>
</dbReference>
<name>A0AAE2D6G9_SCHME</name>
<dbReference type="SMART" id="SM00355">
    <property type="entry name" value="ZnF_C2H2"/>
    <property type="match status" value="2"/>
</dbReference>
<organism evidence="2 3">
    <name type="scientific">Schistosoma mekongi</name>
    <name type="common">Parasitic worm</name>
    <dbReference type="NCBI Taxonomy" id="38744"/>
    <lineage>
        <taxon>Eukaryota</taxon>
        <taxon>Metazoa</taxon>
        <taxon>Spiralia</taxon>
        <taxon>Lophotrochozoa</taxon>
        <taxon>Platyhelminthes</taxon>
        <taxon>Trematoda</taxon>
        <taxon>Digenea</taxon>
        <taxon>Strigeidida</taxon>
        <taxon>Schistosomatoidea</taxon>
        <taxon>Schistosomatidae</taxon>
        <taxon>Schistosoma</taxon>
    </lineage>
</organism>
<keyword evidence="3" id="KW-1185">Reference proteome</keyword>
<proteinExistence type="predicted"/>
<dbReference type="PROSITE" id="PS00028">
    <property type="entry name" value="ZINC_FINGER_C2H2_1"/>
    <property type="match status" value="1"/>
</dbReference>
<evidence type="ECO:0000313" key="2">
    <source>
        <dbReference type="EMBL" id="KAK4473258.1"/>
    </source>
</evidence>
<protein>
    <recommendedName>
        <fullName evidence="1">C2H2-type domain-containing protein</fullName>
    </recommendedName>
</protein>
<accession>A0AAE2D6G9</accession>
<reference evidence="2" key="2">
    <citation type="journal article" date="2023" name="Infect Dis Poverty">
        <title>Chromosome-scale genome of the human blood fluke Schistosoma mekongi and its implications for public health.</title>
        <authorList>
            <person name="Zhou M."/>
            <person name="Xu L."/>
            <person name="Xu D."/>
            <person name="Chen W."/>
            <person name="Khan J."/>
            <person name="Hu Y."/>
            <person name="Huang H."/>
            <person name="Wei H."/>
            <person name="Zhang Y."/>
            <person name="Chusongsang P."/>
            <person name="Tanasarnprasert K."/>
            <person name="Hu X."/>
            <person name="Limpanont Y."/>
            <person name="Lv Z."/>
        </authorList>
    </citation>
    <scope>NUCLEOTIDE SEQUENCE</scope>
    <source>
        <strain evidence="2">LV_2022a</strain>
    </source>
</reference>
<dbReference type="Proteomes" id="UP001292079">
    <property type="component" value="Unassembled WGS sequence"/>
</dbReference>
<sequence length="205" mass="23492">MYLHPNVGVRKVTTVMGGKIRLVLPRSASWIAGTVPCELTRAVNYSGCGDQPNQPLYIMSEMGADKLPNNWSNQPTKIKLDSFDDYKPKIAGKRVLDIQCINKNCTRLFATKKEMLRHKRNDHWSKLMNTDDCELLSCPVEDFLKTFKTKGWLMRHISTCHPQQHNDPKVEIVTSHHKSSRYTTSENLRSAHFQTVLNNSQHGKE</sequence>
<reference evidence="2" key="1">
    <citation type="submission" date="2022-04" db="EMBL/GenBank/DDBJ databases">
        <authorList>
            <person name="Xu L."/>
            <person name="Lv Z."/>
        </authorList>
    </citation>
    <scope>NUCLEOTIDE SEQUENCE</scope>
    <source>
        <strain evidence="2">LV_2022a</strain>
    </source>
</reference>
<evidence type="ECO:0000259" key="1">
    <source>
        <dbReference type="PROSITE" id="PS00028"/>
    </source>
</evidence>
<dbReference type="AlphaFoldDB" id="A0AAE2D6G9"/>
<gene>
    <name evidence="2" type="ORF">MN116_004429</name>
</gene>
<feature type="domain" description="C2H2-type" evidence="1">
    <location>
        <begin position="100"/>
        <end position="123"/>
    </location>
</feature>
<dbReference type="EMBL" id="JALJAT010000002">
    <property type="protein sequence ID" value="KAK4473258.1"/>
    <property type="molecule type" value="Genomic_DNA"/>
</dbReference>